<dbReference type="Pfam" id="PF13146">
    <property type="entry name" value="TRL"/>
    <property type="match status" value="1"/>
</dbReference>
<evidence type="ECO:0008006" key="4">
    <source>
        <dbReference type="Google" id="ProtNLM"/>
    </source>
</evidence>
<dbReference type="EMBL" id="DSKA01000165">
    <property type="protein sequence ID" value="HEE18353.1"/>
    <property type="molecule type" value="Genomic_DNA"/>
</dbReference>
<dbReference type="EMBL" id="DSLG01000002">
    <property type="protein sequence ID" value="HEA86647.1"/>
    <property type="molecule type" value="Genomic_DNA"/>
</dbReference>
<comment type="caution">
    <text evidence="2">The sequence shown here is derived from an EMBL/GenBank/DDBJ whole genome shotgun (WGS) entry which is preliminary data.</text>
</comment>
<keyword evidence="1" id="KW-0812">Transmembrane</keyword>
<feature type="transmembrane region" description="Helical" evidence="1">
    <location>
        <begin position="21"/>
        <end position="43"/>
    </location>
</feature>
<reference evidence="2" key="1">
    <citation type="journal article" date="2020" name="mSystems">
        <title>Genome- and Community-Level Interaction Insights into Carbon Utilization and Element Cycling Functions of Hydrothermarchaeota in Hydrothermal Sediment.</title>
        <authorList>
            <person name="Zhou Z."/>
            <person name="Liu Y."/>
            <person name="Xu W."/>
            <person name="Pan J."/>
            <person name="Luo Z.H."/>
            <person name="Li M."/>
        </authorList>
    </citation>
    <scope>NUCLEOTIDE SEQUENCE [LARGE SCALE GENOMIC DNA]</scope>
    <source>
        <strain evidence="3">SpSt-236</strain>
        <strain evidence="2">SpSt-265</strain>
    </source>
</reference>
<dbReference type="AlphaFoldDB" id="A0A7C1SG71"/>
<name>A0A7C1SG71_UNCW3</name>
<gene>
    <name evidence="3" type="ORF">ENP62_02235</name>
    <name evidence="2" type="ORF">ENP94_01375</name>
</gene>
<accession>A0A7C1SG71</accession>
<proteinExistence type="predicted"/>
<dbReference type="InterPro" id="IPR025113">
    <property type="entry name" value="TRL-like"/>
</dbReference>
<evidence type="ECO:0000256" key="1">
    <source>
        <dbReference type="SAM" id="Phobius"/>
    </source>
</evidence>
<protein>
    <recommendedName>
        <fullName evidence="4">TRL-like protein family</fullName>
    </recommendedName>
</protein>
<keyword evidence="1" id="KW-1133">Transmembrane helix</keyword>
<sequence>MQRQTLPSGAEKQKEVLMRKALLLGIIPVVCLTMLTGCIPGFYTVGTLYTSVRTPAEAVAYYGPTATQAAKVSKVTATNILGIIATGDASLEAAMKQGGISKVHHIDQEVTSILGLWSTYTIIVYGE</sequence>
<evidence type="ECO:0000313" key="3">
    <source>
        <dbReference type="EMBL" id="HEE18353.1"/>
    </source>
</evidence>
<evidence type="ECO:0000313" key="2">
    <source>
        <dbReference type="EMBL" id="HEA86647.1"/>
    </source>
</evidence>
<keyword evidence="1" id="KW-0472">Membrane</keyword>
<organism evidence="2">
    <name type="scientific">candidate division WOR-3 bacterium</name>
    <dbReference type="NCBI Taxonomy" id="2052148"/>
    <lineage>
        <taxon>Bacteria</taxon>
        <taxon>Bacteria division WOR-3</taxon>
    </lineage>
</organism>